<dbReference type="Gene3D" id="3.90.550.10">
    <property type="entry name" value="Spore Coat Polysaccharide Biosynthesis Protein SpsA, Chain A"/>
    <property type="match status" value="1"/>
</dbReference>
<evidence type="ECO:0000256" key="3">
    <source>
        <dbReference type="ARBA" id="ARBA00022679"/>
    </source>
</evidence>
<feature type="transmembrane region" description="Helical" evidence="7">
    <location>
        <begin position="268"/>
        <end position="290"/>
    </location>
</feature>
<dbReference type="PANTHER" id="PTHR48090:SF1">
    <property type="entry name" value="PROPHAGE BACTOPRENOL GLUCOSYL TRANSFERASE HOMOLOG"/>
    <property type="match status" value="1"/>
</dbReference>
<dbReference type="Pfam" id="PF00535">
    <property type="entry name" value="Glycos_transf_2"/>
    <property type="match status" value="1"/>
</dbReference>
<dbReference type="EMBL" id="CAJRAF010000002">
    <property type="protein sequence ID" value="CAG5012027.1"/>
    <property type="molecule type" value="Genomic_DNA"/>
</dbReference>
<keyword evidence="6 7" id="KW-0472">Membrane</keyword>
<dbReference type="GO" id="GO:0005886">
    <property type="term" value="C:plasma membrane"/>
    <property type="evidence" value="ECO:0007669"/>
    <property type="project" value="TreeGrafter"/>
</dbReference>
<evidence type="ECO:0000256" key="2">
    <source>
        <dbReference type="ARBA" id="ARBA00022676"/>
    </source>
</evidence>
<protein>
    <submittedName>
        <fullName evidence="9">Glycosyltransferase YkoT</fullName>
        <ecNumber evidence="9">2.4.-.-</ecNumber>
    </submittedName>
</protein>
<evidence type="ECO:0000256" key="1">
    <source>
        <dbReference type="ARBA" id="ARBA00004141"/>
    </source>
</evidence>
<name>A0A916JGQ6_9BACT</name>
<accession>A0A916JGQ6</accession>
<reference evidence="9" key="1">
    <citation type="submission" date="2021-04" db="EMBL/GenBank/DDBJ databases">
        <authorList>
            <person name="Rodrigo-Torres L."/>
            <person name="Arahal R. D."/>
            <person name="Lucena T."/>
        </authorList>
    </citation>
    <scope>NUCLEOTIDE SEQUENCE</scope>
    <source>
        <strain evidence="9">CECT 9275</strain>
    </source>
</reference>
<feature type="domain" description="Glycosyltransferase 2-like" evidence="8">
    <location>
        <begin position="7"/>
        <end position="140"/>
    </location>
</feature>
<dbReference type="GO" id="GO:0016757">
    <property type="term" value="F:glycosyltransferase activity"/>
    <property type="evidence" value="ECO:0007669"/>
    <property type="project" value="UniProtKB-KW"/>
</dbReference>
<keyword evidence="10" id="KW-1185">Reference proteome</keyword>
<evidence type="ECO:0000256" key="4">
    <source>
        <dbReference type="ARBA" id="ARBA00022692"/>
    </source>
</evidence>
<organism evidence="9 10">
    <name type="scientific">Dyadobacter helix</name>
    <dbReference type="NCBI Taxonomy" id="2822344"/>
    <lineage>
        <taxon>Bacteria</taxon>
        <taxon>Pseudomonadati</taxon>
        <taxon>Bacteroidota</taxon>
        <taxon>Cytophagia</taxon>
        <taxon>Cytophagales</taxon>
        <taxon>Spirosomataceae</taxon>
        <taxon>Dyadobacter</taxon>
    </lineage>
</organism>
<feature type="transmembrane region" description="Helical" evidence="7">
    <location>
        <begin position="232"/>
        <end position="256"/>
    </location>
</feature>
<dbReference type="InterPro" id="IPR050256">
    <property type="entry name" value="Glycosyltransferase_2"/>
</dbReference>
<keyword evidence="3 9" id="KW-0808">Transferase</keyword>
<keyword evidence="2 9" id="KW-0328">Glycosyltransferase</keyword>
<dbReference type="RefSeq" id="WP_215241336.1">
    <property type="nucleotide sequence ID" value="NZ_CAJRAF010000002.1"/>
</dbReference>
<dbReference type="SUPFAM" id="SSF53448">
    <property type="entry name" value="Nucleotide-diphospho-sugar transferases"/>
    <property type="match status" value="1"/>
</dbReference>
<dbReference type="EC" id="2.4.-.-" evidence="9"/>
<evidence type="ECO:0000256" key="7">
    <source>
        <dbReference type="SAM" id="Phobius"/>
    </source>
</evidence>
<comment type="caution">
    <text evidence="9">The sequence shown here is derived from an EMBL/GenBank/DDBJ whole genome shotgun (WGS) entry which is preliminary data.</text>
</comment>
<keyword evidence="4 7" id="KW-0812">Transmembrane</keyword>
<evidence type="ECO:0000313" key="10">
    <source>
        <dbReference type="Proteomes" id="UP000680038"/>
    </source>
</evidence>
<dbReference type="InterPro" id="IPR001173">
    <property type="entry name" value="Glyco_trans_2-like"/>
</dbReference>
<dbReference type="AlphaFoldDB" id="A0A916JGQ6"/>
<comment type="subcellular location">
    <subcellularLocation>
        <location evidence="1">Membrane</location>
        <topology evidence="1">Multi-pass membrane protein</topology>
    </subcellularLocation>
</comment>
<dbReference type="Proteomes" id="UP000680038">
    <property type="component" value="Unassembled WGS sequence"/>
</dbReference>
<sequence length="318" mass="36159">MPQNLVIIIPQFNDWEALNLLIQKINEDLRPEIIENTSLLIVDDCSSKDRTQPFTRFIGKDIKLLTLYRNLGHQKAIAIGLSYVAENMDCDQVIVMDADGEDAPSDINKLVTKSLEEPDKIIFAERNKRTEGFLFRFFYIIYKLAFKLLTGKVITFGNFSLVPKNRLKNLVRVSEIWNNYPGGVIRSRIPYSSVLTDRATRLAGNSKMNFVSLILHGLSAISVMVDTTAVRILIFSIFMSGLAVAFIVFIIFLKLIGNATPGWASTLGSTLMILMLQSFLISLFLVFMVLQYRSQQHFIPAVHYRDFVEKVETFQLMA</sequence>
<gene>
    <name evidence="9" type="primary">ykoT_2</name>
    <name evidence="9" type="ORF">DYBT9275_05082</name>
</gene>
<keyword evidence="5 7" id="KW-1133">Transmembrane helix</keyword>
<dbReference type="PANTHER" id="PTHR48090">
    <property type="entry name" value="UNDECAPRENYL-PHOSPHATE 4-DEOXY-4-FORMAMIDO-L-ARABINOSE TRANSFERASE-RELATED"/>
    <property type="match status" value="1"/>
</dbReference>
<proteinExistence type="predicted"/>
<evidence type="ECO:0000256" key="5">
    <source>
        <dbReference type="ARBA" id="ARBA00022989"/>
    </source>
</evidence>
<evidence type="ECO:0000259" key="8">
    <source>
        <dbReference type="Pfam" id="PF00535"/>
    </source>
</evidence>
<evidence type="ECO:0000313" key="9">
    <source>
        <dbReference type="EMBL" id="CAG5012027.1"/>
    </source>
</evidence>
<evidence type="ECO:0000256" key="6">
    <source>
        <dbReference type="ARBA" id="ARBA00023136"/>
    </source>
</evidence>
<dbReference type="InterPro" id="IPR029044">
    <property type="entry name" value="Nucleotide-diphossugar_trans"/>
</dbReference>